<sequence length="52" mass="5899">MDESGNTYWGVVPPLIEIKRRKPQTNLAPYNSGKGYSEGKDRGTTRRLRNCS</sequence>
<evidence type="ECO:0000256" key="1">
    <source>
        <dbReference type="SAM" id="MobiDB-lite"/>
    </source>
</evidence>
<reference evidence="2 3" key="1">
    <citation type="journal article" date="2018" name="BMC Genomics">
        <title>Comparative genome analyses reveal sequence features reflecting distinct modes of host-adaptation between dicot and monocot powdery mildew.</title>
        <authorList>
            <person name="Wu Y."/>
            <person name="Ma X."/>
            <person name="Pan Z."/>
            <person name="Kale S.D."/>
            <person name="Song Y."/>
            <person name="King H."/>
            <person name="Zhang Q."/>
            <person name="Presley C."/>
            <person name="Deng X."/>
            <person name="Wei C.I."/>
            <person name="Xiao S."/>
        </authorList>
    </citation>
    <scope>NUCLEOTIDE SEQUENCE [LARGE SCALE GENOMIC DNA]</scope>
    <source>
        <strain evidence="2">UMSG3</strain>
    </source>
</reference>
<keyword evidence="3" id="KW-1185">Reference proteome</keyword>
<protein>
    <submittedName>
        <fullName evidence="2">Uncharacterized protein</fullName>
    </submittedName>
</protein>
<name>A0A420I593_9PEZI</name>
<dbReference type="EMBL" id="MCBQ01012956">
    <property type="protein sequence ID" value="RKF64811.1"/>
    <property type="molecule type" value="Genomic_DNA"/>
</dbReference>
<accession>A0A420I593</accession>
<dbReference type="Proteomes" id="UP000283383">
    <property type="component" value="Unassembled WGS sequence"/>
</dbReference>
<evidence type="ECO:0000313" key="2">
    <source>
        <dbReference type="EMBL" id="RKF64811.1"/>
    </source>
</evidence>
<comment type="caution">
    <text evidence="2">The sequence shown here is derived from an EMBL/GenBank/DDBJ whole genome shotgun (WGS) entry which is preliminary data.</text>
</comment>
<evidence type="ECO:0000313" key="3">
    <source>
        <dbReference type="Proteomes" id="UP000283383"/>
    </source>
</evidence>
<dbReference type="AlphaFoldDB" id="A0A420I593"/>
<proteinExistence type="predicted"/>
<organism evidence="2 3">
    <name type="scientific">Golovinomyces cichoracearum</name>
    <dbReference type="NCBI Taxonomy" id="62708"/>
    <lineage>
        <taxon>Eukaryota</taxon>
        <taxon>Fungi</taxon>
        <taxon>Dikarya</taxon>
        <taxon>Ascomycota</taxon>
        <taxon>Pezizomycotina</taxon>
        <taxon>Leotiomycetes</taxon>
        <taxon>Erysiphales</taxon>
        <taxon>Erysiphaceae</taxon>
        <taxon>Golovinomyces</taxon>
    </lineage>
</organism>
<feature type="region of interest" description="Disordered" evidence="1">
    <location>
        <begin position="21"/>
        <end position="52"/>
    </location>
</feature>
<gene>
    <name evidence="2" type="ORF">GcM3_129015</name>
</gene>